<evidence type="ECO:0000256" key="10">
    <source>
        <dbReference type="ARBA" id="ARBA00022908"/>
    </source>
</evidence>
<keyword evidence="5" id="KW-0540">Nuclease</keyword>
<keyword evidence="12" id="KW-0233">DNA recombination</keyword>
<dbReference type="CDD" id="cd09280">
    <property type="entry name" value="RNase_HI_eukaryote_like"/>
    <property type="match status" value="1"/>
</dbReference>
<evidence type="ECO:0000256" key="8">
    <source>
        <dbReference type="ARBA" id="ARBA00022842"/>
    </source>
</evidence>
<evidence type="ECO:0000313" key="22">
    <source>
        <dbReference type="Proteomes" id="UP001558613"/>
    </source>
</evidence>
<feature type="region of interest" description="Disordered" evidence="15">
    <location>
        <begin position="165"/>
        <end position="193"/>
    </location>
</feature>
<dbReference type="Gene3D" id="1.10.340.70">
    <property type="match status" value="1"/>
</dbReference>
<feature type="transmembrane region" description="Helical" evidence="16">
    <location>
        <begin position="2591"/>
        <end position="2617"/>
    </location>
</feature>
<dbReference type="CDD" id="cd00303">
    <property type="entry name" value="retropepsin_like"/>
    <property type="match status" value="1"/>
</dbReference>
<dbReference type="PANTHER" id="PTHR37984:SF12">
    <property type="entry name" value="RIBONUCLEASE H"/>
    <property type="match status" value="1"/>
</dbReference>
<dbReference type="Gene3D" id="3.30.420.10">
    <property type="entry name" value="Ribonuclease H-like superfamily/Ribonuclease H"/>
    <property type="match status" value="2"/>
</dbReference>
<proteinExistence type="inferred from homology"/>
<evidence type="ECO:0000259" key="18">
    <source>
        <dbReference type="PROSITE" id="PS50878"/>
    </source>
</evidence>
<dbReference type="InterPro" id="IPR036397">
    <property type="entry name" value="RNaseH_sf"/>
</dbReference>
<evidence type="ECO:0000256" key="7">
    <source>
        <dbReference type="ARBA" id="ARBA00022801"/>
    </source>
</evidence>
<evidence type="ECO:0000313" key="21">
    <source>
        <dbReference type="EMBL" id="KAL1260085.1"/>
    </source>
</evidence>
<dbReference type="InterPro" id="IPR001995">
    <property type="entry name" value="Peptidase_A2_cat"/>
</dbReference>
<evidence type="ECO:0000256" key="5">
    <source>
        <dbReference type="ARBA" id="ARBA00022722"/>
    </source>
</evidence>
<keyword evidence="11" id="KW-0695">RNA-directed DNA polymerase</keyword>
<evidence type="ECO:0000256" key="16">
    <source>
        <dbReference type="SAM" id="Phobius"/>
    </source>
</evidence>
<keyword evidence="22" id="KW-1185">Reference proteome</keyword>
<feature type="region of interest" description="Disordered" evidence="15">
    <location>
        <begin position="633"/>
        <end position="660"/>
    </location>
</feature>
<dbReference type="InterPro" id="IPR002156">
    <property type="entry name" value="RNaseH_domain"/>
</dbReference>
<gene>
    <name evidence="21" type="ORF">QQF64_007912</name>
</gene>
<keyword evidence="4" id="KW-0548">Nucleotidyltransferase</keyword>
<feature type="compositionally biased region" description="Polar residues" evidence="15">
    <location>
        <begin position="2046"/>
        <end position="2058"/>
    </location>
</feature>
<dbReference type="PROSITE" id="PS50175">
    <property type="entry name" value="ASP_PROT_RETROV"/>
    <property type="match status" value="1"/>
</dbReference>
<dbReference type="Pfam" id="PF17919">
    <property type="entry name" value="RT_RNaseH_2"/>
    <property type="match status" value="1"/>
</dbReference>
<dbReference type="EMBL" id="JAYMGO010000015">
    <property type="protein sequence ID" value="KAL1260085.1"/>
    <property type="molecule type" value="Genomic_DNA"/>
</dbReference>
<dbReference type="Proteomes" id="UP001558613">
    <property type="component" value="Unassembled WGS sequence"/>
</dbReference>
<feature type="region of interest" description="Disordered" evidence="15">
    <location>
        <begin position="2043"/>
        <end position="2069"/>
    </location>
</feature>
<dbReference type="PROSITE" id="PS00141">
    <property type="entry name" value="ASP_PROTEASE"/>
    <property type="match status" value="1"/>
</dbReference>
<evidence type="ECO:0000256" key="13">
    <source>
        <dbReference type="ARBA" id="ARBA00039658"/>
    </source>
</evidence>
<dbReference type="InterPro" id="IPR041588">
    <property type="entry name" value="Integrase_H2C2"/>
</dbReference>
<evidence type="ECO:0000256" key="14">
    <source>
        <dbReference type="SAM" id="Coils"/>
    </source>
</evidence>
<dbReference type="PROSITE" id="PS50878">
    <property type="entry name" value="RT_POL"/>
    <property type="match status" value="1"/>
</dbReference>
<comment type="similarity">
    <text evidence="1">Belongs to the beta type-B retroviral polymerase family. HERV class-II K(HML-2) pol subfamily.</text>
</comment>
<keyword evidence="10" id="KW-0229">DNA integration</keyword>
<dbReference type="InterPro" id="IPR001584">
    <property type="entry name" value="Integrase_cat-core"/>
</dbReference>
<dbReference type="Gene3D" id="2.40.70.10">
    <property type="entry name" value="Acid Proteases"/>
    <property type="match status" value="1"/>
</dbReference>
<dbReference type="SUPFAM" id="SSF50630">
    <property type="entry name" value="Acid proteases"/>
    <property type="match status" value="1"/>
</dbReference>
<feature type="compositionally biased region" description="Polar residues" evidence="15">
    <location>
        <begin position="365"/>
        <end position="375"/>
    </location>
</feature>
<feature type="domain" description="Reverse transcriptase" evidence="18">
    <location>
        <begin position="1049"/>
        <end position="1228"/>
    </location>
</feature>
<feature type="coiled-coil region" evidence="14">
    <location>
        <begin position="31"/>
        <end position="157"/>
    </location>
</feature>
<sequence>MSHRKVYPDTPSLGRIGFSLVAQVKLSDGNITLLEQEATALKLQTEEARRNQADAENRVEQLTQELQEEVERLQEALSDLRIDAEQRDQEGELARQGLENKLQQAETLLERAEVDLKEREAKAKAFEKHCKAARAEAQTLAQQQEQLKAEFDAVQRELNYAYQFTADQKEGGSSTEPPPTSKPRLLSQASEDGEETPLFKRTLACVQGPLAAAEGGGPLPRTPTTTHGLTPKDIDKLARNIPTFTPDPAGGHDVHAYLQDIDFHLQTVANVSFRDRLYLIRITSSQLTLEGAQPQYHARSFNRDTRDFTASRERGDYRGARPKHRTDRQGHGSRSSGDPQSKAAWEGPRQPRSHRPAKMRAAGPQSHQGTATQGPSDKPKPQLPSEQTESPPPRTAPQIPANDATPSLETASLISLPTQGLDVQNPLQSTTVHLKQVTAFQPIIDQDPEVPESAVLVVCLPTEQQETIPNCLPVTTQTLVPSLLGNLIEKGVARRLYLAITLEHEVRLEALVDTGADLTLMSSQLFHRLLDGAKRQSRTLKPQKCALNVQSYSQTEVQLQQIAPIHLTIGPMSLVHPVYISPMDFYPLLIGKDLLDRFEPLMDFKRLKIWAQVREPLPFPTTNPAEVQCQVTEVSDPPPAGHENTDSGPTPSSEAPLCTLEPDQDPDTYCPRVREVVHLNHLEITDTILALWADNSAISLKLFTALTMATPDIPYAAKTTRFPLDYQLPTFVTAKSICVLNLKWNGRSFTHPFLVLQDSPHELYLGADILVRLQAHIDTINDVVWAPLTSQLPVSPFDHTHLVSGQTIPEVCTLVNELETTVPAYTKGVAVRLNLRRGQTLNHTLAYFQPSPECAELGLTLEATPLTEVTSRAVYILFNNCTATPIRLPRGYRAGWLISQNFHDLELTIPVIGPIPPPLTLEGSPNDTVFTAPFRMVAITSIMPMTKEQPSTKRTTRQWRSRYPGFEAQVQQILKDADAIQDETDLQKLRQILYQYKASFAKDSLDCGLTHLHTVRIPSHPNAPPTFVKQYKIPIASHESVQEIIDSMLEKGIIRPCNSTYSAPIWPVLKPNGKWRPTIDYRKLNQQVPLSRWPMTQLEQEIPRIRGATIFSTLDVASGFWTIPVHPEDQHKLAFTFGNRQYTFTRCPFGYANSRAEFNIFLNKACPDARMRGNLIYVDDVLMKSATVDDHLEEIKHVLNQLTTAGAKIALHKGQWCKNKVNYVGLLIGPHGIEPQSSRIQADCPFLSTDAQDNAVHELKRHLCSAPCLAYPNPQKEFYLEAGFSNHCLSAGLYQRYDQDKRVVAYASKTLLPPELKYTDCEKALLCTVWAIQRFSNYIGAQKVIIETCHQPVTFLNSQRIRDGVVTNARIATWLMALQGRDIEARYAQNHRSALGNGLAACQNCSGDTPTTTLEPEEPQLLQQPTFHRYFEENVCQGMPTAYVDGCSYNHQGNLKAGAGVLWVDNNPCPPQHFKLGPQSSQYAEVAAVLITLQIAATHNIQELLICTDSNYARLSFTCHLPKWIQNKYRTANNKPVKHQHLFQACDTITRAHDMLVYWKKVKGHSKQPGQDKDFNDQTDALAKAGAQDGDLWSPPPQTTTPAVVAITRSRRRATSTEPASQAGSLTPQIANGDLVSLQASDTSILTMLNHLKDPSSYPIASTDLTQVSGLKRLHHIRHLLRVTDNILWYVPDDRTTPKLVVPQCLKGVMLMYAHDTLCAGHHGIRATYEALKIVAYWPGMHQDATEYVKGCLVCCQFQPANANHKAPLQHIGTTFPWSDLQIDWVGPLPRSTRGNKYFLTMVCQFTKWVECLPSPNDTAQTTACLLMNHVFSRFGLPLRVNSDRGTHFTAEIMQEIWKLLGIQAQLHISFHPIESGQVERANRSVVSMLKKFVASNQKDWDVKLPLVLMAIRATPSQSTGVPPFELMTGRQMTLPLHLLYQPGDSNLVTAYTTHQYLEELQRHLRTTFAFAQQQLQKSAEGRKAYYDQKASREELDVGDKVWYYRFAPPQQTGPHRLSKKLLPHWTGPYEIVDKLWPIGLRSAGDRQNQPSSGSTATRSKDTGLLGERGKGGLTLIRLHSSLPKSEPIDCAPEIVSPGPASGIVLREQPGLLITNCRTHTQKVYVRLDPRDVYRAHYPRAVPQVSWAGGRWTQTALDHAEADITHMLTQLQKVTVTQADLSGQNRRTKRFLGALLGAAAAVGTLFNLGITSVNAVSLATVRRHVNEIQTEMPQLQAQLTTQGKALQTIGKSLKGTVVVLNTHSVLLNQTVNSVKQLFYVVQSDQAHAQLVTALMTDMLREVSSSVDSLAMGRIPPYLVPLSLVQTVLASATSGPTNPLQAHLAYSLGSAIPLHIAPEQGEIAFLLNLPIIEANNIYRLKDLVNVGFWQGSTHLRIQTPSIVAYHDSNDQLYLAPNLRMCTLTKDIHYLCPSKPFLRDNTEGICGMHPMRTDTRCPAEAKPRAQVTYTQAEIVGDRWLVNTPARVATLTYDQHDTATRIDLLNQTMWIQVPKDAILHIDDLALYHLPSEEYHTELEISNFFRDYNFTLSPELEMKIAEGGPQLIDITPIDHALQALGQMPALANLPVVRSWTAADTALCLSTAIGYALTLGLAFILYRKVNEMQVGRQVYGGVPPDL</sequence>
<keyword evidence="16" id="KW-0472">Membrane</keyword>
<evidence type="ECO:0000256" key="4">
    <source>
        <dbReference type="ARBA" id="ARBA00022695"/>
    </source>
</evidence>
<keyword evidence="16" id="KW-0812">Transmembrane</keyword>
<dbReference type="Gene3D" id="3.30.70.270">
    <property type="match status" value="1"/>
</dbReference>
<dbReference type="Gene3D" id="3.10.10.10">
    <property type="entry name" value="HIV Type 1 Reverse Transcriptase, subunit A, domain 1"/>
    <property type="match status" value="1"/>
</dbReference>
<feature type="compositionally biased region" description="Basic and acidic residues" evidence="15">
    <location>
        <begin position="301"/>
        <end position="319"/>
    </location>
</feature>
<evidence type="ECO:0000256" key="6">
    <source>
        <dbReference type="ARBA" id="ARBA00022759"/>
    </source>
</evidence>
<dbReference type="Gene3D" id="3.10.20.370">
    <property type="match status" value="1"/>
</dbReference>
<keyword evidence="14" id="KW-0175">Coiled coil</keyword>
<dbReference type="Pfam" id="PF00075">
    <property type="entry name" value="RNase_H"/>
    <property type="match status" value="1"/>
</dbReference>
<evidence type="ECO:0000256" key="15">
    <source>
        <dbReference type="SAM" id="MobiDB-lite"/>
    </source>
</evidence>
<feature type="domain" description="Integrase catalytic" evidence="20">
    <location>
        <begin position="1773"/>
        <end position="1932"/>
    </location>
</feature>
<feature type="domain" description="RNase H type-1" evidence="19">
    <location>
        <begin position="1436"/>
        <end position="1588"/>
    </location>
</feature>
<evidence type="ECO:0000259" key="19">
    <source>
        <dbReference type="PROSITE" id="PS50879"/>
    </source>
</evidence>
<keyword evidence="6" id="KW-0255">Endonuclease</keyword>
<dbReference type="CDD" id="cd22249">
    <property type="entry name" value="UDM1_RNF168_RNF169-like"/>
    <property type="match status" value="1"/>
</dbReference>
<evidence type="ECO:0000259" key="17">
    <source>
        <dbReference type="PROSITE" id="PS50175"/>
    </source>
</evidence>
<dbReference type="Pfam" id="PF00078">
    <property type="entry name" value="RVT_1"/>
    <property type="match status" value="1"/>
</dbReference>
<evidence type="ECO:0000256" key="11">
    <source>
        <dbReference type="ARBA" id="ARBA00022918"/>
    </source>
</evidence>
<dbReference type="InterPro" id="IPR043502">
    <property type="entry name" value="DNA/RNA_pol_sf"/>
</dbReference>
<dbReference type="Pfam" id="PF17921">
    <property type="entry name" value="Integrase_H2C2"/>
    <property type="match status" value="1"/>
</dbReference>
<reference evidence="21 22" key="1">
    <citation type="submission" date="2023-09" db="EMBL/GenBank/DDBJ databases">
        <authorList>
            <person name="Wang M."/>
        </authorList>
    </citation>
    <scope>NUCLEOTIDE SEQUENCE [LARGE SCALE GENOMIC DNA]</scope>
    <source>
        <strain evidence="21">GT-2023</strain>
        <tissue evidence="21">Liver</tissue>
    </source>
</reference>
<dbReference type="SUPFAM" id="SSF53098">
    <property type="entry name" value="Ribonuclease H-like"/>
    <property type="match status" value="2"/>
</dbReference>
<organism evidence="21 22">
    <name type="scientific">Cirrhinus molitorella</name>
    <name type="common">mud carp</name>
    <dbReference type="NCBI Taxonomy" id="172907"/>
    <lineage>
        <taxon>Eukaryota</taxon>
        <taxon>Metazoa</taxon>
        <taxon>Chordata</taxon>
        <taxon>Craniata</taxon>
        <taxon>Vertebrata</taxon>
        <taxon>Euteleostomi</taxon>
        <taxon>Actinopterygii</taxon>
        <taxon>Neopterygii</taxon>
        <taxon>Teleostei</taxon>
        <taxon>Ostariophysi</taxon>
        <taxon>Cypriniformes</taxon>
        <taxon>Cyprinidae</taxon>
        <taxon>Labeoninae</taxon>
        <taxon>Labeonini</taxon>
        <taxon>Cirrhinus</taxon>
    </lineage>
</organism>
<dbReference type="PROSITE" id="PS50879">
    <property type="entry name" value="RNASE_H_1"/>
    <property type="match status" value="1"/>
</dbReference>
<keyword evidence="16" id="KW-1133">Transmembrane helix</keyword>
<keyword evidence="7" id="KW-0378">Hydrolase</keyword>
<feature type="domain" description="Peptidase A2" evidence="17">
    <location>
        <begin position="508"/>
        <end position="594"/>
    </location>
</feature>
<dbReference type="EC" id="3.1.26.4" evidence="2"/>
<evidence type="ECO:0000259" key="20">
    <source>
        <dbReference type="PROSITE" id="PS50994"/>
    </source>
</evidence>
<protein>
    <recommendedName>
        <fullName evidence="13">Gypsy retrotransposon integrase-like protein 1</fullName>
        <ecNumber evidence="2">3.1.26.4</ecNumber>
    </recommendedName>
</protein>
<evidence type="ECO:0000256" key="3">
    <source>
        <dbReference type="ARBA" id="ARBA00022679"/>
    </source>
</evidence>
<dbReference type="InterPro" id="IPR012337">
    <property type="entry name" value="RNaseH-like_sf"/>
</dbReference>
<accession>A0ABR3M5I3</accession>
<dbReference type="InterPro" id="IPR041577">
    <property type="entry name" value="RT_RNaseH_2"/>
</dbReference>
<keyword evidence="8" id="KW-0460">Magnesium</keyword>
<dbReference type="InterPro" id="IPR000477">
    <property type="entry name" value="RT_dom"/>
</dbReference>
<comment type="caution">
    <text evidence="21">The sequence shown here is derived from an EMBL/GenBank/DDBJ whole genome shotgun (WGS) entry which is preliminary data.</text>
</comment>
<dbReference type="PANTHER" id="PTHR37984">
    <property type="entry name" value="PROTEIN CBG26694"/>
    <property type="match status" value="1"/>
</dbReference>
<dbReference type="InterPro" id="IPR021109">
    <property type="entry name" value="Peptidase_aspartic_dom_sf"/>
</dbReference>
<dbReference type="InterPro" id="IPR050951">
    <property type="entry name" value="Retrovirus_Pol_polyprotein"/>
</dbReference>
<keyword evidence="9" id="KW-0694">RNA-binding</keyword>
<evidence type="ECO:0000256" key="9">
    <source>
        <dbReference type="ARBA" id="ARBA00022884"/>
    </source>
</evidence>
<dbReference type="SUPFAM" id="SSF56672">
    <property type="entry name" value="DNA/RNA polymerases"/>
    <property type="match status" value="1"/>
</dbReference>
<evidence type="ECO:0000256" key="1">
    <source>
        <dbReference type="ARBA" id="ARBA00010879"/>
    </source>
</evidence>
<keyword evidence="3" id="KW-0808">Transferase</keyword>
<dbReference type="CDD" id="cd01647">
    <property type="entry name" value="RT_LTR"/>
    <property type="match status" value="1"/>
</dbReference>
<feature type="region of interest" description="Disordered" evidence="15">
    <location>
        <begin position="211"/>
        <end position="232"/>
    </location>
</feature>
<dbReference type="InterPro" id="IPR001969">
    <property type="entry name" value="Aspartic_peptidase_AS"/>
</dbReference>
<dbReference type="PROSITE" id="PS50994">
    <property type="entry name" value="INTEGRASE"/>
    <property type="match status" value="1"/>
</dbReference>
<evidence type="ECO:0000256" key="2">
    <source>
        <dbReference type="ARBA" id="ARBA00012180"/>
    </source>
</evidence>
<evidence type="ECO:0000256" key="12">
    <source>
        <dbReference type="ARBA" id="ARBA00023172"/>
    </source>
</evidence>
<dbReference type="InterPro" id="IPR043128">
    <property type="entry name" value="Rev_trsase/Diguanyl_cyclase"/>
</dbReference>
<name>A0ABR3M5I3_9TELE</name>
<dbReference type="Pfam" id="PF00665">
    <property type="entry name" value="rve"/>
    <property type="match status" value="1"/>
</dbReference>
<feature type="region of interest" description="Disordered" evidence="15">
    <location>
        <begin position="298"/>
        <end position="404"/>
    </location>
</feature>